<dbReference type="Gene3D" id="1.20.1250.20">
    <property type="entry name" value="MFS general substrate transporter like domains"/>
    <property type="match status" value="1"/>
</dbReference>
<sequence>MKQREKIRSNHAISYLNDIFAAAGFGKVSADLQSVAVGATNLLFTGLAMTVIDRAGRRTLLMIGAVGMTISLGAAALILSGVGGGAYLIWALLGFIASFAFSQGAVIWVYIAEIFPTAVRARGQSLGSATHWLANAFLSGVFPLVATYSKGAPFYLFAAMMAAQFVVVLLFFPETKRVSLEEMASRLET</sequence>
<name>A0A7X0EFZ3_9PROT</name>
<evidence type="ECO:0000256" key="3">
    <source>
        <dbReference type="ARBA" id="ARBA00022692"/>
    </source>
</evidence>
<dbReference type="PANTHER" id="PTHR48022">
    <property type="entry name" value="PLASTIDIC GLUCOSE TRANSPORTER 4"/>
    <property type="match status" value="1"/>
</dbReference>
<dbReference type="GO" id="GO:0005351">
    <property type="term" value="F:carbohydrate:proton symporter activity"/>
    <property type="evidence" value="ECO:0007669"/>
    <property type="project" value="TreeGrafter"/>
</dbReference>
<comment type="caution">
    <text evidence="8">The sequence shown here is derived from an EMBL/GenBank/DDBJ whole genome shotgun (WGS) entry which is preliminary data.</text>
</comment>
<dbReference type="SUPFAM" id="SSF103473">
    <property type="entry name" value="MFS general substrate transporter"/>
    <property type="match status" value="1"/>
</dbReference>
<dbReference type="EMBL" id="JACIIZ010000010">
    <property type="protein sequence ID" value="MBB6253004.1"/>
    <property type="molecule type" value="Genomic_DNA"/>
</dbReference>
<organism evidence="8 9">
    <name type="scientific">Nitrospirillum iridis</name>
    <dbReference type="NCBI Taxonomy" id="765888"/>
    <lineage>
        <taxon>Bacteria</taxon>
        <taxon>Pseudomonadati</taxon>
        <taxon>Pseudomonadota</taxon>
        <taxon>Alphaproteobacteria</taxon>
        <taxon>Rhodospirillales</taxon>
        <taxon>Azospirillaceae</taxon>
        <taxon>Nitrospirillum</taxon>
    </lineage>
</organism>
<evidence type="ECO:0000256" key="1">
    <source>
        <dbReference type="ARBA" id="ARBA00004141"/>
    </source>
</evidence>
<feature type="transmembrane region" description="Helical" evidence="6">
    <location>
        <begin position="154"/>
        <end position="172"/>
    </location>
</feature>
<protein>
    <submittedName>
        <fullName evidence="8">MFS family permease</fullName>
    </submittedName>
</protein>
<accession>A0A7X0EFZ3</accession>
<feature type="transmembrane region" description="Helical" evidence="6">
    <location>
        <begin position="132"/>
        <end position="148"/>
    </location>
</feature>
<evidence type="ECO:0000313" key="9">
    <source>
        <dbReference type="Proteomes" id="UP000539175"/>
    </source>
</evidence>
<evidence type="ECO:0000256" key="2">
    <source>
        <dbReference type="ARBA" id="ARBA00010992"/>
    </source>
</evidence>
<dbReference type="AlphaFoldDB" id="A0A7X0EFZ3"/>
<feature type="domain" description="Major facilitator superfamily (MFS) profile" evidence="7">
    <location>
        <begin position="1"/>
        <end position="176"/>
    </location>
</feature>
<dbReference type="InterPro" id="IPR020846">
    <property type="entry name" value="MFS_dom"/>
</dbReference>
<feature type="transmembrane region" description="Helical" evidence="6">
    <location>
        <begin position="87"/>
        <end position="111"/>
    </location>
</feature>
<keyword evidence="4 6" id="KW-1133">Transmembrane helix</keyword>
<feature type="transmembrane region" description="Helical" evidence="6">
    <location>
        <begin position="59"/>
        <end position="81"/>
    </location>
</feature>
<dbReference type="GO" id="GO:0016020">
    <property type="term" value="C:membrane"/>
    <property type="evidence" value="ECO:0007669"/>
    <property type="project" value="UniProtKB-SubCell"/>
</dbReference>
<keyword evidence="9" id="KW-1185">Reference proteome</keyword>
<evidence type="ECO:0000256" key="6">
    <source>
        <dbReference type="SAM" id="Phobius"/>
    </source>
</evidence>
<dbReference type="InterPro" id="IPR036259">
    <property type="entry name" value="MFS_trans_sf"/>
</dbReference>
<evidence type="ECO:0000256" key="4">
    <source>
        <dbReference type="ARBA" id="ARBA00022989"/>
    </source>
</evidence>
<dbReference type="InterPro" id="IPR005829">
    <property type="entry name" value="Sugar_transporter_CS"/>
</dbReference>
<dbReference type="InterPro" id="IPR050360">
    <property type="entry name" value="MFS_Sugar_Transporters"/>
</dbReference>
<comment type="similarity">
    <text evidence="2">Belongs to the major facilitator superfamily. Sugar transporter (TC 2.A.1.1) family.</text>
</comment>
<dbReference type="RefSeq" id="WP_211106376.1">
    <property type="nucleotide sequence ID" value="NZ_JACIIZ010000010.1"/>
</dbReference>
<dbReference type="PANTHER" id="PTHR48022:SF2">
    <property type="entry name" value="PLASTIDIC GLUCOSE TRANSPORTER 4"/>
    <property type="match status" value="1"/>
</dbReference>
<reference evidence="8 9" key="1">
    <citation type="submission" date="2020-08" db="EMBL/GenBank/DDBJ databases">
        <title>Genomic Encyclopedia of Type Strains, Phase IV (KMG-IV): sequencing the most valuable type-strain genomes for metagenomic binning, comparative biology and taxonomic classification.</title>
        <authorList>
            <person name="Goeker M."/>
        </authorList>
    </citation>
    <scope>NUCLEOTIDE SEQUENCE [LARGE SCALE GENOMIC DNA]</scope>
    <source>
        <strain evidence="8 9">DSM 22198</strain>
    </source>
</reference>
<dbReference type="Pfam" id="PF00083">
    <property type="entry name" value="Sugar_tr"/>
    <property type="match status" value="1"/>
</dbReference>
<dbReference type="PROSITE" id="PS50850">
    <property type="entry name" value="MFS"/>
    <property type="match status" value="1"/>
</dbReference>
<gene>
    <name evidence="8" type="ORF">FHS74_003573</name>
</gene>
<comment type="subcellular location">
    <subcellularLocation>
        <location evidence="1">Membrane</location>
        <topology evidence="1">Multi-pass membrane protein</topology>
    </subcellularLocation>
</comment>
<dbReference type="InterPro" id="IPR005828">
    <property type="entry name" value="MFS_sugar_transport-like"/>
</dbReference>
<dbReference type="PROSITE" id="PS00216">
    <property type="entry name" value="SUGAR_TRANSPORT_1"/>
    <property type="match status" value="1"/>
</dbReference>
<keyword evidence="5 6" id="KW-0472">Membrane</keyword>
<dbReference type="Proteomes" id="UP000539175">
    <property type="component" value="Unassembled WGS sequence"/>
</dbReference>
<evidence type="ECO:0000259" key="7">
    <source>
        <dbReference type="PROSITE" id="PS50850"/>
    </source>
</evidence>
<evidence type="ECO:0000256" key="5">
    <source>
        <dbReference type="ARBA" id="ARBA00023136"/>
    </source>
</evidence>
<keyword evidence="3 6" id="KW-0812">Transmembrane</keyword>
<proteinExistence type="inferred from homology"/>
<evidence type="ECO:0000313" key="8">
    <source>
        <dbReference type="EMBL" id="MBB6253004.1"/>
    </source>
</evidence>